<feature type="transmembrane region" description="Helical" evidence="6">
    <location>
        <begin position="185"/>
        <end position="202"/>
    </location>
</feature>
<accession>A0ABW8GIG2</accession>
<keyword evidence="8" id="KW-1185">Reference proteome</keyword>
<name>A0ABW8GIG2_9PROT</name>
<dbReference type="EMBL" id="JBIWXY010000001">
    <property type="protein sequence ID" value="MFJ5445169.1"/>
    <property type="molecule type" value="Genomic_DNA"/>
</dbReference>
<proteinExistence type="predicted"/>
<feature type="transmembrane region" description="Helical" evidence="6">
    <location>
        <begin position="44"/>
        <end position="64"/>
    </location>
</feature>
<evidence type="ECO:0000256" key="1">
    <source>
        <dbReference type="ARBA" id="ARBA00004651"/>
    </source>
</evidence>
<evidence type="ECO:0000256" key="5">
    <source>
        <dbReference type="ARBA" id="ARBA00023136"/>
    </source>
</evidence>
<evidence type="ECO:0000256" key="4">
    <source>
        <dbReference type="ARBA" id="ARBA00022989"/>
    </source>
</evidence>
<keyword evidence="4 6" id="KW-1133">Transmembrane helix</keyword>
<comment type="subcellular location">
    <subcellularLocation>
        <location evidence="1">Cell membrane</location>
        <topology evidence="1">Multi-pass membrane protein</topology>
    </subcellularLocation>
</comment>
<evidence type="ECO:0000256" key="3">
    <source>
        <dbReference type="ARBA" id="ARBA00022692"/>
    </source>
</evidence>
<keyword evidence="3 6" id="KW-0812">Transmembrane</keyword>
<dbReference type="PANTHER" id="PTHR30086">
    <property type="entry name" value="ARGININE EXPORTER PROTEIN ARGO"/>
    <property type="match status" value="1"/>
</dbReference>
<evidence type="ECO:0000256" key="6">
    <source>
        <dbReference type="SAM" id="Phobius"/>
    </source>
</evidence>
<protein>
    <submittedName>
        <fullName evidence="7">LysE family translocator</fullName>
    </submittedName>
</protein>
<evidence type="ECO:0000313" key="7">
    <source>
        <dbReference type="EMBL" id="MFJ5445169.1"/>
    </source>
</evidence>
<dbReference type="PANTHER" id="PTHR30086:SF20">
    <property type="entry name" value="ARGININE EXPORTER PROTEIN ARGO-RELATED"/>
    <property type="match status" value="1"/>
</dbReference>
<dbReference type="Proteomes" id="UP001617669">
    <property type="component" value="Unassembled WGS sequence"/>
</dbReference>
<keyword evidence="2" id="KW-1003">Cell membrane</keyword>
<comment type="caution">
    <text evidence="7">The sequence shown here is derived from an EMBL/GenBank/DDBJ whole genome shotgun (WGS) entry which is preliminary data.</text>
</comment>
<evidence type="ECO:0000313" key="8">
    <source>
        <dbReference type="Proteomes" id="UP001617669"/>
    </source>
</evidence>
<evidence type="ECO:0000256" key="2">
    <source>
        <dbReference type="ARBA" id="ARBA00022475"/>
    </source>
</evidence>
<reference evidence="7 8" key="1">
    <citation type="submission" date="2024-11" db="EMBL/GenBank/DDBJ databases">
        <authorList>
            <person name="Kaparullina E.N."/>
            <person name="Delegan Y.A."/>
            <person name="Doronina N.V."/>
        </authorList>
    </citation>
    <scope>NUCLEOTIDE SEQUENCE [LARGE SCALE GENOMIC DNA]</scope>
    <source>
        <strain evidence="7 8">7sh_L</strain>
    </source>
</reference>
<keyword evidence="5 6" id="KW-0472">Membrane</keyword>
<organism evidence="7 8">
    <name type="scientific">Methylobacillus methanolivorans</name>
    <dbReference type="NCBI Taxonomy" id="1848927"/>
    <lineage>
        <taxon>Bacteria</taxon>
        <taxon>Pseudomonadati</taxon>
        <taxon>Pseudomonadota</taxon>
        <taxon>Betaproteobacteria</taxon>
        <taxon>Nitrosomonadales</taxon>
        <taxon>Methylophilaceae</taxon>
        <taxon>Methylobacillus</taxon>
    </lineage>
</organism>
<dbReference type="InterPro" id="IPR001123">
    <property type="entry name" value="LeuE-type"/>
</dbReference>
<sequence length="204" mass="22226">MSHFSVELLLGLVMFSFVSSITPGPNNLMMMSSGLNYGWRRSMPHLLGISSGFFVMLFVVGMGAQGLFARYPFVQIVMKYVGAAYLCWLAFNIAKAPIHGLRGEAQTLGKPFSFLQAAAFQWVNPKAWVMALAALAAYLPHPSTMLDVAILSAVFTLVGAPCVGAWAGFGVMLRKLLNDPLRMRMFNVAIALLLLASIYPILTT</sequence>
<feature type="transmembrane region" description="Helical" evidence="6">
    <location>
        <begin position="148"/>
        <end position="173"/>
    </location>
</feature>
<gene>
    <name evidence="7" type="ORF">ACIKP9_02895</name>
</gene>
<dbReference type="Pfam" id="PF01810">
    <property type="entry name" value="LysE"/>
    <property type="match status" value="1"/>
</dbReference>
<feature type="transmembrane region" description="Helical" evidence="6">
    <location>
        <begin position="76"/>
        <end position="94"/>
    </location>
</feature>
<dbReference type="RefSeq" id="WP_400879060.1">
    <property type="nucleotide sequence ID" value="NZ_JBIWXY010000001.1"/>
</dbReference>